<keyword evidence="1" id="KW-0812">Transmembrane</keyword>
<proteinExistence type="predicted"/>
<gene>
    <name evidence="2" type="ORF">Tco_0857976</name>
</gene>
<evidence type="ECO:0000313" key="2">
    <source>
        <dbReference type="EMBL" id="GJT10934.1"/>
    </source>
</evidence>
<feature type="transmembrane region" description="Helical" evidence="1">
    <location>
        <begin position="75"/>
        <end position="95"/>
    </location>
</feature>
<sequence length="235" mass="24273">MGRKAVIGELAFRSEADVVGLRCLGVGCVVVGGGLRVLVAWRILGSGFAVWVAFVGGFGRGLAVRGLLGGEEFEMVLVLFWSGGGSGVVVWAPGLRRCRMDLGVPVVPTGWVDGWFGFCGTLWVFVRCGCFMVGCFVLGGAVEEGFVCVVGVALGAWCLPVLGGWCGEERGGGSCDGFALVGGRELGRVGRLLGAEVDRWGIRGRAELCSGLVWLLRGRWGGISGGVAGCGGAVL</sequence>
<organism evidence="2 3">
    <name type="scientific">Tanacetum coccineum</name>
    <dbReference type="NCBI Taxonomy" id="301880"/>
    <lineage>
        <taxon>Eukaryota</taxon>
        <taxon>Viridiplantae</taxon>
        <taxon>Streptophyta</taxon>
        <taxon>Embryophyta</taxon>
        <taxon>Tracheophyta</taxon>
        <taxon>Spermatophyta</taxon>
        <taxon>Magnoliopsida</taxon>
        <taxon>eudicotyledons</taxon>
        <taxon>Gunneridae</taxon>
        <taxon>Pentapetalae</taxon>
        <taxon>asterids</taxon>
        <taxon>campanulids</taxon>
        <taxon>Asterales</taxon>
        <taxon>Asteraceae</taxon>
        <taxon>Asteroideae</taxon>
        <taxon>Anthemideae</taxon>
        <taxon>Anthemidinae</taxon>
        <taxon>Tanacetum</taxon>
    </lineage>
</organism>
<feature type="transmembrane region" description="Helical" evidence="1">
    <location>
        <begin position="21"/>
        <end position="42"/>
    </location>
</feature>
<accession>A0ABQ5BBX8</accession>
<keyword evidence="3" id="KW-1185">Reference proteome</keyword>
<keyword evidence="1" id="KW-0472">Membrane</keyword>
<name>A0ABQ5BBX8_9ASTR</name>
<evidence type="ECO:0000313" key="3">
    <source>
        <dbReference type="Proteomes" id="UP001151760"/>
    </source>
</evidence>
<comment type="caution">
    <text evidence="2">The sequence shown here is derived from an EMBL/GenBank/DDBJ whole genome shotgun (WGS) entry which is preliminary data.</text>
</comment>
<dbReference type="EMBL" id="BQNB010013026">
    <property type="protein sequence ID" value="GJT10934.1"/>
    <property type="molecule type" value="Genomic_DNA"/>
</dbReference>
<keyword evidence="1" id="KW-1133">Transmembrane helix</keyword>
<protein>
    <submittedName>
        <fullName evidence="2">Uncharacterized protein</fullName>
    </submittedName>
</protein>
<evidence type="ECO:0000256" key="1">
    <source>
        <dbReference type="SAM" id="Phobius"/>
    </source>
</evidence>
<reference evidence="2" key="2">
    <citation type="submission" date="2022-01" db="EMBL/GenBank/DDBJ databases">
        <authorList>
            <person name="Yamashiro T."/>
            <person name="Shiraishi A."/>
            <person name="Satake H."/>
            <person name="Nakayama K."/>
        </authorList>
    </citation>
    <scope>NUCLEOTIDE SEQUENCE</scope>
</reference>
<dbReference type="Proteomes" id="UP001151760">
    <property type="component" value="Unassembled WGS sequence"/>
</dbReference>
<feature type="transmembrane region" description="Helical" evidence="1">
    <location>
        <begin position="48"/>
        <end position="68"/>
    </location>
</feature>
<reference evidence="2" key="1">
    <citation type="journal article" date="2022" name="Int. J. Mol. Sci.">
        <title>Draft Genome of Tanacetum Coccineum: Genomic Comparison of Closely Related Tanacetum-Family Plants.</title>
        <authorList>
            <person name="Yamashiro T."/>
            <person name="Shiraishi A."/>
            <person name="Nakayama K."/>
            <person name="Satake H."/>
        </authorList>
    </citation>
    <scope>NUCLEOTIDE SEQUENCE</scope>
</reference>